<comment type="caution">
    <text evidence="9">The sequence shown here is derived from an EMBL/GenBank/DDBJ whole genome shotgun (WGS) entry which is preliminary data.</text>
</comment>
<dbReference type="AlphaFoldDB" id="A0AAV9FHN4"/>
<evidence type="ECO:0000313" key="9">
    <source>
        <dbReference type="EMBL" id="KAK1323978.1"/>
    </source>
</evidence>
<keyword evidence="3 8" id="KW-0812">Transmembrane</keyword>
<keyword evidence="4" id="KW-0611">Plant defense</keyword>
<dbReference type="PANTHER" id="PTHR31942:SF52">
    <property type="entry name" value="MLO-LIKE PROTEIN 1"/>
    <property type="match status" value="1"/>
</dbReference>
<evidence type="ECO:0000256" key="7">
    <source>
        <dbReference type="ARBA" id="ARBA00023265"/>
    </source>
</evidence>
<evidence type="ECO:0000256" key="6">
    <source>
        <dbReference type="ARBA" id="ARBA00023136"/>
    </source>
</evidence>
<proteinExistence type="inferred from homology"/>
<reference evidence="9" key="2">
    <citation type="submission" date="2023-06" db="EMBL/GenBank/DDBJ databases">
        <authorList>
            <person name="Ma L."/>
            <person name="Liu K.-W."/>
            <person name="Li Z."/>
            <person name="Hsiao Y.-Y."/>
            <person name="Qi Y."/>
            <person name="Fu T."/>
            <person name="Tang G."/>
            <person name="Zhang D."/>
            <person name="Sun W.-H."/>
            <person name="Liu D.-K."/>
            <person name="Li Y."/>
            <person name="Chen G.-Z."/>
            <person name="Liu X.-D."/>
            <person name="Liao X.-Y."/>
            <person name="Jiang Y.-T."/>
            <person name="Yu X."/>
            <person name="Hao Y."/>
            <person name="Huang J."/>
            <person name="Zhao X.-W."/>
            <person name="Ke S."/>
            <person name="Chen Y.-Y."/>
            <person name="Wu W.-L."/>
            <person name="Hsu J.-L."/>
            <person name="Lin Y.-F."/>
            <person name="Huang M.-D."/>
            <person name="Li C.-Y."/>
            <person name="Huang L."/>
            <person name="Wang Z.-W."/>
            <person name="Zhao X."/>
            <person name="Zhong W.-Y."/>
            <person name="Peng D.-H."/>
            <person name="Ahmad S."/>
            <person name="Lan S."/>
            <person name="Zhang J.-S."/>
            <person name="Tsai W.-C."/>
            <person name="Van De Peer Y."/>
            <person name="Liu Z.-J."/>
        </authorList>
    </citation>
    <scope>NUCLEOTIDE SEQUENCE</scope>
    <source>
        <strain evidence="9">CP</strain>
        <tissue evidence="9">Leaves</tissue>
    </source>
</reference>
<organism evidence="9 10">
    <name type="scientific">Acorus calamus</name>
    <name type="common">Sweet flag</name>
    <dbReference type="NCBI Taxonomy" id="4465"/>
    <lineage>
        <taxon>Eukaryota</taxon>
        <taxon>Viridiplantae</taxon>
        <taxon>Streptophyta</taxon>
        <taxon>Embryophyta</taxon>
        <taxon>Tracheophyta</taxon>
        <taxon>Spermatophyta</taxon>
        <taxon>Magnoliopsida</taxon>
        <taxon>Liliopsida</taxon>
        <taxon>Acoraceae</taxon>
        <taxon>Acorus</taxon>
    </lineage>
</organism>
<feature type="transmembrane region" description="Helical" evidence="8">
    <location>
        <begin position="71"/>
        <end position="92"/>
    </location>
</feature>
<reference evidence="9" key="1">
    <citation type="journal article" date="2023" name="Nat. Commun.">
        <title>Diploid and tetraploid genomes of Acorus and the evolution of monocots.</title>
        <authorList>
            <person name="Ma L."/>
            <person name="Liu K.W."/>
            <person name="Li Z."/>
            <person name="Hsiao Y.Y."/>
            <person name="Qi Y."/>
            <person name="Fu T."/>
            <person name="Tang G.D."/>
            <person name="Zhang D."/>
            <person name="Sun W.H."/>
            <person name="Liu D.K."/>
            <person name="Li Y."/>
            <person name="Chen G.Z."/>
            <person name="Liu X.D."/>
            <person name="Liao X.Y."/>
            <person name="Jiang Y.T."/>
            <person name="Yu X."/>
            <person name="Hao Y."/>
            <person name="Huang J."/>
            <person name="Zhao X.W."/>
            <person name="Ke S."/>
            <person name="Chen Y.Y."/>
            <person name="Wu W.L."/>
            <person name="Hsu J.L."/>
            <person name="Lin Y.F."/>
            <person name="Huang M.D."/>
            <person name="Li C.Y."/>
            <person name="Huang L."/>
            <person name="Wang Z.W."/>
            <person name="Zhao X."/>
            <person name="Zhong W.Y."/>
            <person name="Peng D.H."/>
            <person name="Ahmad S."/>
            <person name="Lan S."/>
            <person name="Zhang J.S."/>
            <person name="Tsai W.C."/>
            <person name="Van de Peer Y."/>
            <person name="Liu Z.J."/>
        </authorList>
    </citation>
    <scope>NUCLEOTIDE SEQUENCE</scope>
    <source>
        <strain evidence="9">CP</strain>
    </source>
</reference>
<keyword evidence="5 8" id="KW-1133">Transmembrane helix</keyword>
<evidence type="ECO:0000256" key="3">
    <source>
        <dbReference type="ARBA" id="ARBA00022692"/>
    </source>
</evidence>
<dbReference type="GO" id="GO:0016020">
    <property type="term" value="C:membrane"/>
    <property type="evidence" value="ECO:0007669"/>
    <property type="project" value="UniProtKB-SubCell"/>
</dbReference>
<dbReference type="Pfam" id="PF03094">
    <property type="entry name" value="Mlo"/>
    <property type="match status" value="1"/>
</dbReference>
<dbReference type="Proteomes" id="UP001180020">
    <property type="component" value="Unassembled WGS sequence"/>
</dbReference>
<protein>
    <submittedName>
        <fullName evidence="9">MLO-like protein 1</fullName>
    </submittedName>
</protein>
<dbReference type="EMBL" id="JAUJYO010000002">
    <property type="protein sequence ID" value="KAK1323978.1"/>
    <property type="molecule type" value="Genomic_DNA"/>
</dbReference>
<evidence type="ECO:0000256" key="5">
    <source>
        <dbReference type="ARBA" id="ARBA00022989"/>
    </source>
</evidence>
<comment type="subcellular location">
    <subcellularLocation>
        <location evidence="1">Membrane</location>
        <topology evidence="1">Multi-pass membrane protein</topology>
    </subcellularLocation>
</comment>
<dbReference type="GO" id="GO:0006952">
    <property type="term" value="P:defense response"/>
    <property type="evidence" value="ECO:0007669"/>
    <property type="project" value="UniProtKB-KW"/>
</dbReference>
<dbReference type="PANTHER" id="PTHR31942">
    <property type="entry name" value="MLO-LIKE PROTEIN 1"/>
    <property type="match status" value="1"/>
</dbReference>
<accession>A0AAV9FHN4</accession>
<feature type="transmembrane region" description="Helical" evidence="8">
    <location>
        <begin position="16"/>
        <end position="40"/>
    </location>
</feature>
<keyword evidence="10" id="KW-1185">Reference proteome</keyword>
<name>A0AAV9FHN4_ACOCL</name>
<evidence type="ECO:0000256" key="2">
    <source>
        <dbReference type="ARBA" id="ARBA00006574"/>
    </source>
</evidence>
<keyword evidence="7" id="KW-0568">Pathogenesis-related protein</keyword>
<comment type="similarity">
    <text evidence="2">Belongs to the MLO family.</text>
</comment>
<evidence type="ECO:0000256" key="1">
    <source>
        <dbReference type="ARBA" id="ARBA00004141"/>
    </source>
</evidence>
<dbReference type="InterPro" id="IPR004326">
    <property type="entry name" value="Mlo"/>
</dbReference>
<evidence type="ECO:0000313" key="10">
    <source>
        <dbReference type="Proteomes" id="UP001180020"/>
    </source>
</evidence>
<keyword evidence="6 8" id="KW-0472">Membrane</keyword>
<evidence type="ECO:0000256" key="4">
    <source>
        <dbReference type="ARBA" id="ARBA00022821"/>
    </source>
</evidence>
<gene>
    <name evidence="9" type="primary">MLO1</name>
    <name evidence="9" type="ORF">QJS10_CPA02g00512</name>
</gene>
<evidence type="ECO:0000256" key="8">
    <source>
        <dbReference type="SAM" id="Phobius"/>
    </source>
</evidence>
<sequence length="126" mass="13841">MEEAAEEIKLEYTPTWVVALVCSIIVAISLALRGSFTILARSSHNLKRKNQKPLRGPSEGQGRSGSSTTPVLIELMVLGFISLLLTVFQGAIHKICIPESLTRHMLPCKRETNMCGINLINSKGHE</sequence>